<dbReference type="AlphaFoldDB" id="A0A0A8JYV1"/>
<keyword evidence="1" id="KW-0812">Transmembrane</keyword>
<dbReference type="RefSeq" id="WP_045363279.1">
    <property type="nucleotide sequence ID" value="NZ_AP014648.1"/>
</dbReference>
<dbReference type="GO" id="GO:0008444">
    <property type="term" value="F:CDP-diacylglycerol-glycerol-3-phosphate 3-phosphatidyltransferase activity"/>
    <property type="evidence" value="ECO:0007669"/>
    <property type="project" value="UniProtKB-EC"/>
</dbReference>
<name>A0A0A8JYV1_9HYPH</name>
<keyword evidence="3" id="KW-1185">Reference proteome</keyword>
<dbReference type="EC" id="2.7.8.5" evidence="2"/>
<feature type="transmembrane region" description="Helical" evidence="1">
    <location>
        <begin position="154"/>
        <end position="187"/>
    </location>
</feature>
<organism evidence="2 3">
    <name type="scientific">Methyloceanibacter caenitepidi</name>
    <dbReference type="NCBI Taxonomy" id="1384459"/>
    <lineage>
        <taxon>Bacteria</taxon>
        <taxon>Pseudomonadati</taxon>
        <taxon>Pseudomonadota</taxon>
        <taxon>Alphaproteobacteria</taxon>
        <taxon>Hyphomicrobiales</taxon>
        <taxon>Hyphomicrobiaceae</taxon>
        <taxon>Methyloceanibacter</taxon>
    </lineage>
</organism>
<keyword evidence="1" id="KW-1133">Transmembrane helix</keyword>
<protein>
    <submittedName>
        <fullName evidence="2">CDP-diacylglycerol--glycerol-3-phosphate 3-phosphatidyltransferase</fullName>
        <ecNumber evidence="2">2.7.8.5</ecNumber>
    </submittedName>
</protein>
<feature type="transmembrane region" description="Helical" evidence="1">
    <location>
        <begin position="21"/>
        <end position="41"/>
    </location>
</feature>
<feature type="transmembrane region" description="Helical" evidence="1">
    <location>
        <begin position="103"/>
        <end position="127"/>
    </location>
</feature>
<reference evidence="2 3" key="1">
    <citation type="submission" date="2014-09" db="EMBL/GenBank/DDBJ databases">
        <title>Genome sequencing of Methyloceanibacter caenitepidi Gela4.</title>
        <authorList>
            <person name="Takeuchi M."/>
            <person name="Susumu S."/>
            <person name="Kamagata Y."/>
            <person name="Oshima K."/>
            <person name="Hattori M."/>
            <person name="Iwasaki W."/>
        </authorList>
    </citation>
    <scope>NUCLEOTIDE SEQUENCE [LARGE SCALE GENOMIC DNA]</scope>
    <source>
        <strain evidence="2 3">Gela4</strain>
    </source>
</reference>
<gene>
    <name evidence="2" type="ORF">GL4_0046</name>
</gene>
<dbReference type="HOGENOM" id="CLU_088602_0_0_5"/>
<dbReference type="InterPro" id="IPR043130">
    <property type="entry name" value="CDP-OH_PTrfase_TM_dom"/>
</dbReference>
<proteinExistence type="predicted"/>
<evidence type="ECO:0000256" key="1">
    <source>
        <dbReference type="SAM" id="Phobius"/>
    </source>
</evidence>
<dbReference type="Gene3D" id="1.20.120.1760">
    <property type="match status" value="1"/>
</dbReference>
<dbReference type="Proteomes" id="UP000031643">
    <property type="component" value="Chromosome"/>
</dbReference>
<evidence type="ECO:0000313" key="2">
    <source>
        <dbReference type="EMBL" id="BAQ15517.1"/>
    </source>
</evidence>
<accession>A0A0A8JYV1</accession>
<dbReference type="KEGG" id="mcg:GL4_0046"/>
<sequence length="202" mass="21274">MATIYDLKPRFQALLRPMAARLVQAGASANGVTLAALIMSLAQGAAMAFWPEARWPLLLLPVTLLVRMALNAIDGIMAKEHGQKTKVGALFNELSDVVSDAALYLPFALIAGVNAAFVVLVVIASTIAEMTGVLGPMIGATRRYDGPFGKSDRAFAFGTLAVLLGIGLAPGLWTTIILAAMLALGILTIWSRARRGLDEAAQ</sequence>
<evidence type="ECO:0000313" key="3">
    <source>
        <dbReference type="Proteomes" id="UP000031643"/>
    </source>
</evidence>
<keyword evidence="2" id="KW-0808">Transferase</keyword>
<dbReference type="STRING" id="1384459.GL4_0046"/>
<keyword evidence="1" id="KW-0472">Membrane</keyword>
<dbReference type="OrthoDB" id="1034332at2"/>
<dbReference type="EMBL" id="AP014648">
    <property type="protein sequence ID" value="BAQ15517.1"/>
    <property type="molecule type" value="Genomic_DNA"/>
</dbReference>